<dbReference type="Pfam" id="PF10332">
    <property type="entry name" value="DUF2418"/>
    <property type="match status" value="1"/>
</dbReference>
<evidence type="ECO:0000256" key="5">
    <source>
        <dbReference type="SAM" id="MobiDB-lite"/>
    </source>
</evidence>
<dbReference type="FunCoup" id="A0A1Y2GM59">
    <property type="interactions" value="40"/>
</dbReference>
<name>A0A1Y2GM59_9FUNG</name>
<dbReference type="PANTHER" id="PTHR28293:SF1">
    <property type="entry name" value="NUCLEAR RIM PROTEIN 1"/>
    <property type="match status" value="1"/>
</dbReference>
<organism evidence="7 8">
    <name type="scientific">Lobosporangium transversale</name>
    <dbReference type="NCBI Taxonomy" id="64571"/>
    <lineage>
        <taxon>Eukaryota</taxon>
        <taxon>Fungi</taxon>
        <taxon>Fungi incertae sedis</taxon>
        <taxon>Mucoromycota</taxon>
        <taxon>Mortierellomycotina</taxon>
        <taxon>Mortierellomycetes</taxon>
        <taxon>Mortierellales</taxon>
        <taxon>Mortierellaceae</taxon>
        <taxon>Lobosporangium</taxon>
    </lineage>
</organism>
<evidence type="ECO:0000256" key="6">
    <source>
        <dbReference type="SAM" id="Phobius"/>
    </source>
</evidence>
<dbReference type="InParanoid" id="A0A1Y2GM59"/>
<feature type="transmembrane region" description="Helical" evidence="6">
    <location>
        <begin position="214"/>
        <end position="235"/>
    </location>
</feature>
<dbReference type="GO" id="GO:0043007">
    <property type="term" value="P:maintenance of rDNA"/>
    <property type="evidence" value="ECO:0007669"/>
    <property type="project" value="TreeGrafter"/>
</dbReference>
<evidence type="ECO:0000256" key="4">
    <source>
        <dbReference type="ARBA" id="ARBA00023136"/>
    </source>
</evidence>
<dbReference type="GO" id="GO:0007096">
    <property type="term" value="P:regulation of exit from mitosis"/>
    <property type="evidence" value="ECO:0007669"/>
    <property type="project" value="TreeGrafter"/>
</dbReference>
<evidence type="ECO:0000256" key="3">
    <source>
        <dbReference type="ARBA" id="ARBA00022989"/>
    </source>
</evidence>
<feature type="compositionally biased region" description="Acidic residues" evidence="5">
    <location>
        <begin position="353"/>
        <end position="383"/>
    </location>
</feature>
<evidence type="ECO:0000256" key="1">
    <source>
        <dbReference type="ARBA" id="ARBA00004127"/>
    </source>
</evidence>
<keyword evidence="3 6" id="KW-1133">Transmembrane helix</keyword>
<dbReference type="STRING" id="64571.A0A1Y2GM59"/>
<keyword evidence="8" id="KW-1185">Reference proteome</keyword>
<protein>
    <recommendedName>
        <fullName evidence="9">Nuclear rim protein 1</fullName>
    </recommendedName>
</protein>
<proteinExistence type="predicted"/>
<accession>A0A1Y2GM59</accession>
<comment type="caution">
    <text evidence="7">The sequence shown here is derived from an EMBL/GenBank/DDBJ whole genome shotgun (WGS) entry which is preliminary data.</text>
</comment>
<dbReference type="InterPro" id="IPR018819">
    <property type="entry name" value="Nur1/Mug154"/>
</dbReference>
<evidence type="ECO:0000313" key="8">
    <source>
        <dbReference type="Proteomes" id="UP000193648"/>
    </source>
</evidence>
<sequence length="419" mass="48490">MEQNRRPRIVRRAPLYKRIINGPDDWMMKVGNDIRALDWDMLQEGFSWPLAISLNMLLISVRMGYWLDDPLANTPTVLRDDRTYYPKSLRPTFANILAWLQYILVAISFINTIWLFQSKKNYKMLERDVDERPSASNVKMVEVQQDEAHWSFKFPGKYIYPFISPFMKGSKPQDNKRQVWEMSVWNPSILSRNLFCWYSPAQVLILIFMDGENFHMFFPLSIIVALQVHFLVSVYQSYVKDKQILFGEVQREYNAKFVHPRIFVRKFDKQVSTETDTSDLIYQTLDEGSSVTGAGSPHFIFGRKPRKFKHLSVPASRAPLSVPPPTRVTDFRGSSSRRAPVRDESQSSSSAISEDDVEENEEDEDEDEGLDRSEGDEDEEDSSDSGSKGEEEEEDGVDPDVDYDEEGEEPRVPHPINSL</sequence>
<dbReference type="OrthoDB" id="3363151at2759"/>
<feature type="transmembrane region" description="Helical" evidence="6">
    <location>
        <begin position="96"/>
        <end position="116"/>
    </location>
</feature>
<feature type="transmembrane region" description="Helical" evidence="6">
    <location>
        <begin position="45"/>
        <end position="67"/>
    </location>
</feature>
<dbReference type="GO" id="GO:0012505">
    <property type="term" value="C:endomembrane system"/>
    <property type="evidence" value="ECO:0007669"/>
    <property type="project" value="UniProtKB-SubCell"/>
</dbReference>
<dbReference type="Proteomes" id="UP000193648">
    <property type="component" value="Unassembled WGS sequence"/>
</dbReference>
<dbReference type="PANTHER" id="PTHR28293">
    <property type="entry name" value="NUCLEAR RIM PROTEIN 1"/>
    <property type="match status" value="1"/>
</dbReference>
<comment type="subcellular location">
    <subcellularLocation>
        <location evidence="1">Endomembrane system</location>
        <topology evidence="1">Multi-pass membrane protein</topology>
    </subcellularLocation>
</comment>
<dbReference type="GeneID" id="33566149"/>
<feature type="region of interest" description="Disordered" evidence="5">
    <location>
        <begin position="315"/>
        <end position="419"/>
    </location>
</feature>
<reference evidence="7 8" key="1">
    <citation type="submission" date="2016-07" db="EMBL/GenBank/DDBJ databases">
        <title>Pervasive Adenine N6-methylation of Active Genes in Fungi.</title>
        <authorList>
            <consortium name="DOE Joint Genome Institute"/>
            <person name="Mondo S.J."/>
            <person name="Dannebaum R.O."/>
            <person name="Kuo R.C."/>
            <person name="Labutti K."/>
            <person name="Haridas S."/>
            <person name="Kuo A."/>
            <person name="Salamov A."/>
            <person name="Ahrendt S.R."/>
            <person name="Lipzen A."/>
            <person name="Sullivan W."/>
            <person name="Andreopoulos W.B."/>
            <person name="Clum A."/>
            <person name="Lindquist E."/>
            <person name="Daum C."/>
            <person name="Ramamoorthy G.K."/>
            <person name="Gryganskyi A."/>
            <person name="Culley D."/>
            <person name="Magnuson J.K."/>
            <person name="James T.Y."/>
            <person name="O'Malley M.A."/>
            <person name="Stajich J.E."/>
            <person name="Spatafora J.W."/>
            <person name="Visel A."/>
            <person name="Grigoriev I.V."/>
        </authorList>
    </citation>
    <scope>NUCLEOTIDE SEQUENCE [LARGE SCALE GENOMIC DNA]</scope>
    <source>
        <strain evidence="7 8">NRRL 3116</strain>
    </source>
</reference>
<evidence type="ECO:0000256" key="2">
    <source>
        <dbReference type="ARBA" id="ARBA00022692"/>
    </source>
</evidence>
<dbReference type="EMBL" id="MCFF01000020">
    <property type="protein sequence ID" value="ORZ14941.1"/>
    <property type="molecule type" value="Genomic_DNA"/>
</dbReference>
<feature type="compositionally biased region" description="Acidic residues" evidence="5">
    <location>
        <begin position="390"/>
        <end position="408"/>
    </location>
</feature>
<evidence type="ECO:0008006" key="9">
    <source>
        <dbReference type="Google" id="ProtNLM"/>
    </source>
</evidence>
<dbReference type="AlphaFoldDB" id="A0A1Y2GM59"/>
<keyword evidence="2 6" id="KW-0812">Transmembrane</keyword>
<evidence type="ECO:0000313" key="7">
    <source>
        <dbReference type="EMBL" id="ORZ14941.1"/>
    </source>
</evidence>
<gene>
    <name evidence="7" type="ORF">BCR41DRAFT_354361</name>
</gene>
<keyword evidence="4 6" id="KW-0472">Membrane</keyword>
<dbReference type="RefSeq" id="XP_021881073.1">
    <property type="nucleotide sequence ID" value="XM_022024305.1"/>
</dbReference>